<organism evidence="10 11">
    <name type="scientific">Fasciola gigantica</name>
    <name type="common">Giant liver fluke</name>
    <dbReference type="NCBI Taxonomy" id="46835"/>
    <lineage>
        <taxon>Eukaryota</taxon>
        <taxon>Metazoa</taxon>
        <taxon>Spiralia</taxon>
        <taxon>Lophotrochozoa</taxon>
        <taxon>Platyhelminthes</taxon>
        <taxon>Trematoda</taxon>
        <taxon>Digenea</taxon>
        <taxon>Plagiorchiida</taxon>
        <taxon>Echinostomata</taxon>
        <taxon>Echinostomatoidea</taxon>
        <taxon>Fasciolidae</taxon>
        <taxon>Fasciola</taxon>
    </lineage>
</organism>
<evidence type="ECO:0000256" key="6">
    <source>
        <dbReference type="ARBA" id="ARBA00022917"/>
    </source>
</evidence>
<evidence type="ECO:0000256" key="7">
    <source>
        <dbReference type="HAMAP-Rule" id="MF_03001"/>
    </source>
</evidence>
<dbReference type="InterPro" id="IPR011400">
    <property type="entry name" value="EIF3B"/>
</dbReference>
<dbReference type="InterPro" id="IPR012677">
    <property type="entry name" value="Nucleotide-bd_a/b_plait_sf"/>
</dbReference>
<dbReference type="InterPro" id="IPR015943">
    <property type="entry name" value="WD40/YVTN_repeat-like_dom_sf"/>
</dbReference>
<dbReference type="InterPro" id="IPR000504">
    <property type="entry name" value="RRM_dom"/>
</dbReference>
<dbReference type="STRING" id="46835.A0A504Z2A0"/>
<feature type="domain" description="RRM" evidence="9">
    <location>
        <begin position="31"/>
        <end position="115"/>
    </location>
</feature>
<dbReference type="Pfam" id="PF00076">
    <property type="entry name" value="RRM_1"/>
    <property type="match status" value="1"/>
</dbReference>
<accession>A0A504Z2A0</accession>
<comment type="caution">
    <text evidence="10">The sequence shown here is derived from an EMBL/GenBank/DDBJ whole genome shotgun (WGS) entry which is preliminary data.</text>
</comment>
<dbReference type="GO" id="GO:0003743">
    <property type="term" value="F:translation initiation factor activity"/>
    <property type="evidence" value="ECO:0007669"/>
    <property type="project" value="UniProtKB-UniRule"/>
</dbReference>
<comment type="subcellular location">
    <subcellularLocation>
        <location evidence="1 7 8">Cytoplasm</location>
    </subcellularLocation>
</comment>
<evidence type="ECO:0000256" key="4">
    <source>
        <dbReference type="ARBA" id="ARBA00022574"/>
    </source>
</evidence>
<dbReference type="PANTHER" id="PTHR14068">
    <property type="entry name" value="EUKARYOTIC TRANSLATION INITIATION FACTOR 3 EIF3 -RELATED"/>
    <property type="match status" value="1"/>
</dbReference>
<dbReference type="PANTHER" id="PTHR14068:SF0">
    <property type="entry name" value="EUKARYOTIC TRANSLATION INITIATION FACTOR 3 SUBUNIT B"/>
    <property type="match status" value="1"/>
</dbReference>
<dbReference type="GO" id="GO:0016282">
    <property type="term" value="C:eukaryotic 43S preinitiation complex"/>
    <property type="evidence" value="ECO:0007669"/>
    <property type="project" value="UniProtKB-UniRule"/>
</dbReference>
<dbReference type="AlphaFoldDB" id="A0A504Z2A0"/>
<evidence type="ECO:0000259" key="9">
    <source>
        <dbReference type="PROSITE" id="PS50102"/>
    </source>
</evidence>
<protein>
    <recommendedName>
        <fullName evidence="7 8">Eukaryotic translation initiation factor 3 subunit B</fullName>
        <shortName evidence="7 8">eIF3b</shortName>
    </recommendedName>
    <alternativeName>
        <fullName evidence="7">Eukaryotic translation initiation factor 3 subunit 9</fullName>
    </alternativeName>
</protein>
<dbReference type="GO" id="GO:0031369">
    <property type="term" value="F:translation initiation factor binding"/>
    <property type="evidence" value="ECO:0007669"/>
    <property type="project" value="InterPro"/>
</dbReference>
<keyword evidence="4" id="KW-0853">WD repeat</keyword>
<dbReference type="GO" id="GO:0003723">
    <property type="term" value="F:RNA binding"/>
    <property type="evidence" value="ECO:0007669"/>
    <property type="project" value="UniProtKB-UniRule"/>
</dbReference>
<dbReference type="Proteomes" id="UP000316759">
    <property type="component" value="Unassembled WGS sequence"/>
</dbReference>
<evidence type="ECO:0000256" key="5">
    <source>
        <dbReference type="ARBA" id="ARBA00022884"/>
    </source>
</evidence>
<dbReference type="InterPro" id="IPR035979">
    <property type="entry name" value="RBD_domain_sf"/>
</dbReference>
<sequence>MPSFAALDVDDSEIIPDLLAAKPTPEDHLGSTIIVDGCPVVGPAKFDLLKKFLLDKFAKVGPISDHHFPVDDEKQTKGYMFITYENGKAASQAVRTLNSTPLDKSHTLQVNLLGDYERLTSVPTEWKPPPKQEYKDYGNLKSWLLNELCRDQFALVYNDGEIGSVYWHNAVEPTVAVERNRWTEGWMRWSPRGTYLATMHQPGAILWVGEKFQRLGRFPHQGVKMIDFSPMERFMVSLSPSAQSSVTGEDQDRPMADVVIWDVQRCVSRREFTVPVESYPAFKWSYNDAYFACLREGYVVVYETETFRLLDKKRIGGGNIRDFSWSPTENILAYWVPESDNTPARVVLLEIPSRQEVCTKNLFSVAEICLTWHEQGDFLAVQVLRCAKKKVDNDKQVKYMASANLSPGTYMNLEIVRMREKLYPVDQLGVKASITCFQWEPYGTRFAFLQTVSSGRFSVAIYDVPRGNSIREVATLEISAAKQNDLKWSPKGNMLVVAGLKNADGYLEFISANDGISLANGDHPMVSEIHWDPTGRYLSTVVSNFYQKNDNGVWFWNSVGRCLYKMPLNGLRSFAWRPRPPSLLSPEQLQNIKKNMSKYNTHFANEDKMLASKASRELLEKRQRLLSEFSAWKNAIIKQYQSEKAERIELRGTDTDNLTVDGQTEEELEIIISTVKQVVRRNTDD</sequence>
<dbReference type="PROSITE" id="PS50102">
    <property type="entry name" value="RRM"/>
    <property type="match status" value="1"/>
</dbReference>
<dbReference type="CDD" id="cd12278">
    <property type="entry name" value="RRM_eIF3B"/>
    <property type="match status" value="1"/>
</dbReference>
<dbReference type="InterPro" id="IPR013979">
    <property type="entry name" value="TIF_beta_prop-like"/>
</dbReference>
<keyword evidence="6 7" id="KW-0648">Protein biosynthesis</keyword>
<dbReference type="HAMAP" id="MF_03001">
    <property type="entry name" value="eIF3b"/>
    <property type="match status" value="1"/>
</dbReference>
<gene>
    <name evidence="10" type="ORF">FGIG_00093</name>
</gene>
<dbReference type="PIRSF" id="PIRSF036424">
    <property type="entry name" value="eIF3b"/>
    <property type="match status" value="1"/>
</dbReference>
<comment type="function">
    <text evidence="8">Component of the eukaryotic translation initiation factor 3 (eIF-3) complex, which is involved in protein synthesis and, together with other initiation factors, stimulates binding of mRNA and methionyl-tRNAi to the 40S ribosome.</text>
</comment>
<evidence type="ECO:0000256" key="3">
    <source>
        <dbReference type="ARBA" id="ARBA00022540"/>
    </source>
</evidence>
<keyword evidence="2 7" id="KW-0963">Cytoplasm</keyword>
<comment type="subunit">
    <text evidence="7 8">Component of the eukaryotic translation initiation factor 3 (eIF-3) complex.</text>
</comment>
<dbReference type="OrthoDB" id="10250414at2759"/>
<dbReference type="Pfam" id="PF08662">
    <property type="entry name" value="eIF2A"/>
    <property type="match status" value="1"/>
</dbReference>
<dbReference type="SMART" id="SM00360">
    <property type="entry name" value="RRM"/>
    <property type="match status" value="1"/>
</dbReference>
<keyword evidence="3 7" id="KW-0396">Initiation factor</keyword>
<evidence type="ECO:0000256" key="2">
    <source>
        <dbReference type="ARBA" id="ARBA00022490"/>
    </source>
</evidence>
<evidence type="ECO:0000256" key="8">
    <source>
        <dbReference type="PIRNR" id="PIRNR036424"/>
    </source>
</evidence>
<dbReference type="GO" id="GO:0033290">
    <property type="term" value="C:eukaryotic 48S preinitiation complex"/>
    <property type="evidence" value="ECO:0007669"/>
    <property type="project" value="UniProtKB-UniRule"/>
</dbReference>
<evidence type="ECO:0000313" key="10">
    <source>
        <dbReference type="EMBL" id="TPP66969.1"/>
    </source>
</evidence>
<dbReference type="GO" id="GO:0001732">
    <property type="term" value="P:formation of cytoplasmic translation initiation complex"/>
    <property type="evidence" value="ECO:0007669"/>
    <property type="project" value="UniProtKB-UniRule"/>
</dbReference>
<dbReference type="SUPFAM" id="SSF82171">
    <property type="entry name" value="DPP6 N-terminal domain-like"/>
    <property type="match status" value="1"/>
</dbReference>
<keyword evidence="11" id="KW-1185">Reference proteome</keyword>
<dbReference type="InterPro" id="IPR034363">
    <property type="entry name" value="eIF3B_RRM"/>
</dbReference>
<proteinExistence type="inferred from homology"/>
<keyword evidence="5 7" id="KW-0694">RNA-binding</keyword>
<evidence type="ECO:0000256" key="1">
    <source>
        <dbReference type="ARBA" id="ARBA00004496"/>
    </source>
</evidence>
<dbReference type="Gene3D" id="3.30.70.330">
    <property type="match status" value="1"/>
</dbReference>
<dbReference type="Gene3D" id="2.130.10.10">
    <property type="entry name" value="YVTN repeat-like/Quinoprotein amine dehydrogenase"/>
    <property type="match status" value="2"/>
</dbReference>
<comment type="similarity">
    <text evidence="7 8">Belongs to the eIF-3 subunit B family.</text>
</comment>
<dbReference type="EMBL" id="SUNJ01001222">
    <property type="protein sequence ID" value="TPP66969.1"/>
    <property type="molecule type" value="Genomic_DNA"/>
</dbReference>
<reference evidence="10 11" key="1">
    <citation type="submission" date="2019-04" db="EMBL/GenBank/DDBJ databases">
        <title>Annotation for the trematode Fasciola gigantica.</title>
        <authorList>
            <person name="Choi Y.-J."/>
        </authorList>
    </citation>
    <scope>NUCLEOTIDE SEQUENCE [LARGE SCALE GENOMIC DNA]</scope>
    <source>
        <strain evidence="10">Uganda_cow_1</strain>
    </source>
</reference>
<dbReference type="GO" id="GO:0005852">
    <property type="term" value="C:eukaryotic translation initiation factor 3 complex"/>
    <property type="evidence" value="ECO:0007669"/>
    <property type="project" value="UniProtKB-UniRule"/>
</dbReference>
<dbReference type="SUPFAM" id="SSF54928">
    <property type="entry name" value="RNA-binding domain, RBD"/>
    <property type="match status" value="1"/>
</dbReference>
<comment type="function">
    <text evidence="7">RNA-binding component of the eukaryotic translation initiation factor 3 (eIF-3) complex, which is involved in protein synthesis of a specialized repertoire of mRNAs and, together with other initiation factors, stimulates binding of mRNA and methionyl-tRNAi to the 40S ribosome. The eIF-3 complex specifically targets and initiates translation of a subset of mRNAs involved in cell proliferation.</text>
</comment>
<evidence type="ECO:0000313" key="11">
    <source>
        <dbReference type="Proteomes" id="UP000316759"/>
    </source>
</evidence>
<name>A0A504Z2A0_FASGI</name>